<name>T1L2Z3_TETUR</name>
<accession>T1L2Z3</accession>
<dbReference type="EMBL" id="CAEY01000993">
    <property type="status" value="NOT_ANNOTATED_CDS"/>
    <property type="molecule type" value="Genomic_DNA"/>
</dbReference>
<dbReference type="EnsemblMetazoa" id="tetur34g00940.1">
    <property type="protein sequence ID" value="tetur34g00940.1"/>
    <property type="gene ID" value="tetur34g00940"/>
</dbReference>
<organism evidence="1 2">
    <name type="scientific">Tetranychus urticae</name>
    <name type="common">Two-spotted spider mite</name>
    <dbReference type="NCBI Taxonomy" id="32264"/>
    <lineage>
        <taxon>Eukaryota</taxon>
        <taxon>Metazoa</taxon>
        <taxon>Ecdysozoa</taxon>
        <taxon>Arthropoda</taxon>
        <taxon>Chelicerata</taxon>
        <taxon>Arachnida</taxon>
        <taxon>Acari</taxon>
        <taxon>Acariformes</taxon>
        <taxon>Trombidiformes</taxon>
        <taxon>Prostigmata</taxon>
        <taxon>Eleutherengona</taxon>
        <taxon>Raphignathae</taxon>
        <taxon>Tetranychoidea</taxon>
        <taxon>Tetranychidae</taxon>
        <taxon>Tetranychus</taxon>
    </lineage>
</organism>
<dbReference type="HOGENOM" id="CLU_3417537_0_0_1"/>
<keyword evidence="2" id="KW-1185">Reference proteome</keyword>
<reference evidence="2" key="1">
    <citation type="submission" date="2011-08" db="EMBL/GenBank/DDBJ databases">
        <authorList>
            <person name="Rombauts S."/>
        </authorList>
    </citation>
    <scope>NUCLEOTIDE SEQUENCE</scope>
    <source>
        <strain evidence="2">London</strain>
    </source>
</reference>
<dbReference type="Proteomes" id="UP000015104">
    <property type="component" value="Unassembled WGS sequence"/>
</dbReference>
<protein>
    <submittedName>
        <fullName evidence="1">Uncharacterized protein</fullName>
    </submittedName>
</protein>
<dbReference type="AlphaFoldDB" id="T1L2Z3"/>
<sequence length="26" mass="2992">MVIIIKYSSLSIIDAVQEFTFTFVLL</sequence>
<proteinExistence type="predicted"/>
<evidence type="ECO:0000313" key="2">
    <source>
        <dbReference type="Proteomes" id="UP000015104"/>
    </source>
</evidence>
<reference evidence="1" key="2">
    <citation type="submission" date="2015-06" db="UniProtKB">
        <authorList>
            <consortium name="EnsemblMetazoa"/>
        </authorList>
    </citation>
    <scope>IDENTIFICATION</scope>
</reference>
<evidence type="ECO:0000313" key="1">
    <source>
        <dbReference type="EnsemblMetazoa" id="tetur34g00940.1"/>
    </source>
</evidence>